<organism evidence="7 8">
    <name type="scientific">Marinilabilia salmonicolor</name>
    <dbReference type="NCBI Taxonomy" id="989"/>
    <lineage>
        <taxon>Bacteria</taxon>
        <taxon>Pseudomonadati</taxon>
        <taxon>Bacteroidota</taxon>
        <taxon>Bacteroidia</taxon>
        <taxon>Marinilabiliales</taxon>
        <taxon>Marinilabiliaceae</taxon>
        <taxon>Marinilabilia</taxon>
    </lineage>
</organism>
<dbReference type="InterPro" id="IPR055372">
    <property type="entry name" value="CBM96"/>
</dbReference>
<dbReference type="AlphaFoldDB" id="A0A368UV36"/>
<evidence type="ECO:0000256" key="1">
    <source>
        <dbReference type="ARBA" id="ARBA00004613"/>
    </source>
</evidence>
<feature type="chain" id="PRO_5016661571" evidence="4">
    <location>
        <begin position="21"/>
        <end position="448"/>
    </location>
</feature>
<protein>
    <submittedName>
        <fullName evidence="7">Putative secreted protein (Por secretion system target)</fullName>
    </submittedName>
</protein>
<keyword evidence="8" id="KW-1185">Reference proteome</keyword>
<gene>
    <name evidence="7" type="ORF">DFO77_11612</name>
</gene>
<evidence type="ECO:0000256" key="2">
    <source>
        <dbReference type="ARBA" id="ARBA00022525"/>
    </source>
</evidence>
<evidence type="ECO:0000313" key="8">
    <source>
        <dbReference type="Proteomes" id="UP000252733"/>
    </source>
</evidence>
<dbReference type="Pfam" id="PF18962">
    <property type="entry name" value="Por_Secre_tail"/>
    <property type="match status" value="1"/>
</dbReference>
<evidence type="ECO:0000259" key="6">
    <source>
        <dbReference type="Pfam" id="PF24517"/>
    </source>
</evidence>
<accession>A0A368UV36</accession>
<name>A0A368UV36_9BACT</name>
<dbReference type="NCBIfam" id="NF033679">
    <property type="entry name" value="DNRLRE_dom"/>
    <property type="match status" value="1"/>
</dbReference>
<evidence type="ECO:0000256" key="3">
    <source>
        <dbReference type="ARBA" id="ARBA00022729"/>
    </source>
</evidence>
<proteinExistence type="predicted"/>
<feature type="domain" description="Carbohydrate-binding module family 96" evidence="6">
    <location>
        <begin position="151"/>
        <end position="315"/>
    </location>
</feature>
<dbReference type="Proteomes" id="UP000252733">
    <property type="component" value="Unassembled WGS sequence"/>
</dbReference>
<dbReference type="GO" id="GO:0005576">
    <property type="term" value="C:extracellular region"/>
    <property type="evidence" value="ECO:0007669"/>
    <property type="project" value="UniProtKB-SubCell"/>
</dbReference>
<comment type="subcellular location">
    <subcellularLocation>
        <location evidence="1">Secreted</location>
    </subcellularLocation>
</comment>
<feature type="domain" description="Secretion system C-terminal sorting" evidence="5">
    <location>
        <begin position="373"/>
        <end position="446"/>
    </location>
</feature>
<sequence>MKKLYLLLLIVISVSSTGFCQFTAIDTTMVSSEVLLKAQVKKMTRELELTKDQQKEIYKFLKTKTAKRSSFNLSDNPTDLLQLLTFQQKATFLRLLDIDKKASGVKETQNLLKSGTQMLSSGTMVTLDDAVHIKDSRIVKNTHPNGSYSEDTNYSYFERFCLQAWTYSGSPMYKRTVMKFILDEIPVGSQIISANLFLYSDPTITSPSSSDGNSQLSGSNAFYIEQITEPWNDLTVTWNNQPASTTDNRILFPASTSPTENIQIDMTGIVQTWVNSPDINHGIKMFLQTEVKYRARNYGSMEHENTSIRPKLVIEYSNPESTIEYFYDNAGNRTNRQVVVINNPLKSASKNEEIANSQPEPVKSLWNDIEINIFPNPTAGDVNISFDGFSDIKDIQYSIFNAMGKMVAKGQINSLDSDKLPFSNLPRGVYILILKSNDDSKQWKIIKQ</sequence>
<keyword evidence="2" id="KW-0964">Secreted</keyword>
<dbReference type="Gene3D" id="2.60.120.970">
    <property type="match status" value="1"/>
</dbReference>
<evidence type="ECO:0000256" key="4">
    <source>
        <dbReference type="SAM" id="SignalP"/>
    </source>
</evidence>
<reference evidence="7 8" key="1">
    <citation type="submission" date="2018-07" db="EMBL/GenBank/DDBJ databases">
        <title>Freshwater and sediment microbial communities from various areas in North America, analyzing microbe dynamics in response to fracking.</title>
        <authorList>
            <person name="Lamendella R."/>
        </authorList>
    </citation>
    <scope>NUCLEOTIDE SEQUENCE [LARGE SCALE GENOMIC DNA]</scope>
    <source>
        <strain evidence="7 8">160A</strain>
    </source>
</reference>
<comment type="caution">
    <text evidence="7">The sequence shown here is derived from an EMBL/GenBank/DDBJ whole genome shotgun (WGS) entry which is preliminary data.</text>
</comment>
<keyword evidence="3 4" id="KW-0732">Signal</keyword>
<dbReference type="Pfam" id="PF24517">
    <property type="entry name" value="CBM96"/>
    <property type="match status" value="1"/>
</dbReference>
<evidence type="ECO:0000259" key="5">
    <source>
        <dbReference type="Pfam" id="PF18962"/>
    </source>
</evidence>
<dbReference type="InterPro" id="IPR026444">
    <property type="entry name" value="Secre_tail"/>
</dbReference>
<dbReference type="EMBL" id="QPIZ01000016">
    <property type="protein sequence ID" value="RCW31945.1"/>
    <property type="molecule type" value="Genomic_DNA"/>
</dbReference>
<dbReference type="NCBIfam" id="TIGR04183">
    <property type="entry name" value="Por_Secre_tail"/>
    <property type="match status" value="1"/>
</dbReference>
<evidence type="ECO:0000313" key="7">
    <source>
        <dbReference type="EMBL" id="RCW31945.1"/>
    </source>
</evidence>
<feature type="signal peptide" evidence="4">
    <location>
        <begin position="1"/>
        <end position="20"/>
    </location>
</feature>